<sequence length="60" mass="6920">MSDNKDKSTSGETSRLGDPKLLMEALIGEMRRAMRAEMEQVHEQMDRIENSHMEQPQIAM</sequence>
<organism evidence="2 3">
    <name type="scientific">Parasponia andersonii</name>
    <name type="common">Sponia andersonii</name>
    <dbReference type="NCBI Taxonomy" id="3476"/>
    <lineage>
        <taxon>Eukaryota</taxon>
        <taxon>Viridiplantae</taxon>
        <taxon>Streptophyta</taxon>
        <taxon>Embryophyta</taxon>
        <taxon>Tracheophyta</taxon>
        <taxon>Spermatophyta</taxon>
        <taxon>Magnoliopsida</taxon>
        <taxon>eudicotyledons</taxon>
        <taxon>Gunneridae</taxon>
        <taxon>Pentapetalae</taxon>
        <taxon>rosids</taxon>
        <taxon>fabids</taxon>
        <taxon>Rosales</taxon>
        <taxon>Cannabaceae</taxon>
        <taxon>Parasponia</taxon>
    </lineage>
</organism>
<dbReference type="Proteomes" id="UP000237105">
    <property type="component" value="Unassembled WGS sequence"/>
</dbReference>
<feature type="region of interest" description="Disordered" evidence="1">
    <location>
        <begin position="1"/>
        <end position="20"/>
    </location>
</feature>
<feature type="non-terminal residue" evidence="2">
    <location>
        <position position="60"/>
    </location>
</feature>
<dbReference type="EMBL" id="JXTB01001144">
    <property type="protein sequence ID" value="PON31306.1"/>
    <property type="molecule type" value="Genomic_DNA"/>
</dbReference>
<evidence type="ECO:0000313" key="2">
    <source>
        <dbReference type="EMBL" id="PON31306.1"/>
    </source>
</evidence>
<name>A0A2P5A431_PARAD</name>
<proteinExistence type="predicted"/>
<comment type="caution">
    <text evidence="2">The sequence shown here is derived from an EMBL/GenBank/DDBJ whole genome shotgun (WGS) entry which is preliminary data.</text>
</comment>
<protein>
    <submittedName>
        <fullName evidence="2">Uncharacterized protein</fullName>
    </submittedName>
</protein>
<keyword evidence="3" id="KW-1185">Reference proteome</keyword>
<gene>
    <name evidence="2" type="ORF">PanWU01x14_370910</name>
</gene>
<dbReference type="AlphaFoldDB" id="A0A2P5A431"/>
<accession>A0A2P5A431</accession>
<dbReference type="OrthoDB" id="1702039at2759"/>
<reference evidence="3" key="1">
    <citation type="submission" date="2016-06" db="EMBL/GenBank/DDBJ databases">
        <title>Parallel loss of symbiosis genes in relatives of nitrogen-fixing non-legume Parasponia.</title>
        <authorList>
            <person name="Van Velzen R."/>
            <person name="Holmer R."/>
            <person name="Bu F."/>
            <person name="Rutten L."/>
            <person name="Van Zeijl A."/>
            <person name="Liu W."/>
            <person name="Santuari L."/>
            <person name="Cao Q."/>
            <person name="Sharma T."/>
            <person name="Shen D."/>
            <person name="Roswanjaya Y."/>
            <person name="Wardhani T."/>
            <person name="Kalhor M.S."/>
            <person name="Jansen J."/>
            <person name="Van den Hoogen J."/>
            <person name="Gungor B."/>
            <person name="Hartog M."/>
            <person name="Hontelez J."/>
            <person name="Verver J."/>
            <person name="Yang W.-C."/>
            <person name="Schijlen E."/>
            <person name="Repin R."/>
            <person name="Schilthuizen M."/>
            <person name="Schranz E."/>
            <person name="Heidstra R."/>
            <person name="Miyata K."/>
            <person name="Fedorova E."/>
            <person name="Kohlen W."/>
            <person name="Bisseling T."/>
            <person name="Smit S."/>
            <person name="Geurts R."/>
        </authorList>
    </citation>
    <scope>NUCLEOTIDE SEQUENCE [LARGE SCALE GENOMIC DNA]</scope>
    <source>
        <strain evidence="3">cv. WU1-14</strain>
    </source>
</reference>
<evidence type="ECO:0000313" key="3">
    <source>
        <dbReference type="Proteomes" id="UP000237105"/>
    </source>
</evidence>
<evidence type="ECO:0000256" key="1">
    <source>
        <dbReference type="SAM" id="MobiDB-lite"/>
    </source>
</evidence>